<reference evidence="1" key="1">
    <citation type="submission" date="2021-02" db="EMBL/GenBank/DDBJ databases">
        <authorList>
            <person name="Nowell W R."/>
        </authorList>
    </citation>
    <scope>NUCLEOTIDE SEQUENCE</scope>
</reference>
<organism evidence="1 2">
    <name type="scientific">Rotaria sordida</name>
    <dbReference type="NCBI Taxonomy" id="392033"/>
    <lineage>
        <taxon>Eukaryota</taxon>
        <taxon>Metazoa</taxon>
        <taxon>Spiralia</taxon>
        <taxon>Gnathifera</taxon>
        <taxon>Rotifera</taxon>
        <taxon>Eurotatoria</taxon>
        <taxon>Bdelloidea</taxon>
        <taxon>Philodinida</taxon>
        <taxon>Philodinidae</taxon>
        <taxon>Rotaria</taxon>
    </lineage>
</organism>
<gene>
    <name evidence="1" type="ORF">OTI717_LOCUS39479</name>
</gene>
<proteinExistence type="predicted"/>
<evidence type="ECO:0000313" key="1">
    <source>
        <dbReference type="EMBL" id="CAF4223816.1"/>
    </source>
</evidence>
<accession>A0A820CM13</accession>
<dbReference type="AlphaFoldDB" id="A0A820CM13"/>
<dbReference type="Proteomes" id="UP000663823">
    <property type="component" value="Unassembled WGS sequence"/>
</dbReference>
<dbReference type="EMBL" id="CAJOAX010025710">
    <property type="protein sequence ID" value="CAF4223816.1"/>
    <property type="molecule type" value="Genomic_DNA"/>
</dbReference>
<sequence>MSTITLIKIIRRTLSNPDQKHSAQILNYQYLKITHDQAEKEIEQKILNKAIETFSNGTTITIGDFLISINIHSPLDDDFYRQPLTSLLEEYSQCQSGNIINSVSDQILLLFTTEKVQEYQNTIKTKQLSTKSFKHFQRTLSL</sequence>
<protein>
    <submittedName>
        <fullName evidence="1">Uncharacterized protein</fullName>
    </submittedName>
</protein>
<name>A0A820CM13_9BILA</name>
<comment type="caution">
    <text evidence="1">The sequence shown here is derived from an EMBL/GenBank/DDBJ whole genome shotgun (WGS) entry which is preliminary data.</text>
</comment>
<evidence type="ECO:0000313" key="2">
    <source>
        <dbReference type="Proteomes" id="UP000663823"/>
    </source>
</evidence>